<evidence type="ECO:0000256" key="2">
    <source>
        <dbReference type="SAM" id="MobiDB-lite"/>
    </source>
</evidence>
<dbReference type="InterPro" id="IPR050863">
    <property type="entry name" value="CenT-Element_Derived"/>
</dbReference>
<accession>A0AAD2K3V3</accession>
<feature type="domain" description="HTH CENPB-type" evidence="3">
    <location>
        <begin position="107"/>
        <end position="174"/>
    </location>
</feature>
<comment type="caution">
    <text evidence="4">The sequence shown here is derived from an EMBL/GenBank/DDBJ whole genome shotgun (WGS) entry which is preliminary data.</text>
</comment>
<keyword evidence="5" id="KW-1185">Reference proteome</keyword>
<reference evidence="4" key="1">
    <citation type="submission" date="2023-11" db="EMBL/GenBank/DDBJ databases">
        <authorList>
            <person name="De Vega J J."/>
            <person name="De Vega J J."/>
        </authorList>
    </citation>
    <scope>NUCLEOTIDE SEQUENCE</scope>
</reference>
<dbReference type="EMBL" id="CAVNYO010000419">
    <property type="protein sequence ID" value="CAK5277525.1"/>
    <property type="molecule type" value="Genomic_DNA"/>
</dbReference>
<dbReference type="Pfam" id="PF03221">
    <property type="entry name" value="HTH_Tnp_Tc5"/>
    <property type="match status" value="1"/>
</dbReference>
<evidence type="ECO:0000259" key="3">
    <source>
        <dbReference type="PROSITE" id="PS51253"/>
    </source>
</evidence>
<proteinExistence type="predicted"/>
<gene>
    <name evidence="4" type="ORF">MYCIT1_LOCUS26541</name>
</gene>
<evidence type="ECO:0000313" key="5">
    <source>
        <dbReference type="Proteomes" id="UP001295794"/>
    </source>
</evidence>
<dbReference type="AlphaFoldDB" id="A0AAD2K3V3"/>
<dbReference type="Proteomes" id="UP001295794">
    <property type="component" value="Unassembled WGS sequence"/>
</dbReference>
<feature type="compositionally biased region" description="Polar residues" evidence="2">
    <location>
        <begin position="28"/>
        <end position="38"/>
    </location>
</feature>
<feature type="region of interest" description="Disordered" evidence="2">
    <location>
        <begin position="1"/>
        <end position="42"/>
    </location>
</feature>
<dbReference type="PANTHER" id="PTHR19303:SF74">
    <property type="entry name" value="POGO TRANSPOSABLE ELEMENT WITH KRAB DOMAIN"/>
    <property type="match status" value="1"/>
</dbReference>
<dbReference type="GO" id="GO:0005634">
    <property type="term" value="C:nucleus"/>
    <property type="evidence" value="ECO:0007669"/>
    <property type="project" value="TreeGrafter"/>
</dbReference>
<keyword evidence="1" id="KW-0238">DNA-binding</keyword>
<evidence type="ECO:0000313" key="4">
    <source>
        <dbReference type="EMBL" id="CAK5277525.1"/>
    </source>
</evidence>
<organism evidence="4 5">
    <name type="scientific">Mycena citricolor</name>
    <dbReference type="NCBI Taxonomy" id="2018698"/>
    <lineage>
        <taxon>Eukaryota</taxon>
        <taxon>Fungi</taxon>
        <taxon>Dikarya</taxon>
        <taxon>Basidiomycota</taxon>
        <taxon>Agaricomycotina</taxon>
        <taxon>Agaricomycetes</taxon>
        <taxon>Agaricomycetidae</taxon>
        <taxon>Agaricales</taxon>
        <taxon>Marasmiineae</taxon>
        <taxon>Mycenaceae</taxon>
        <taxon>Mycena</taxon>
    </lineage>
</organism>
<dbReference type="PROSITE" id="PS51253">
    <property type="entry name" value="HTH_CENPB"/>
    <property type="match status" value="1"/>
</dbReference>
<protein>
    <recommendedName>
        <fullName evidence="3">HTH CENPB-type domain-containing protein</fullName>
    </recommendedName>
</protein>
<name>A0AAD2K3V3_9AGAR</name>
<dbReference type="PANTHER" id="PTHR19303">
    <property type="entry name" value="TRANSPOSON"/>
    <property type="match status" value="1"/>
</dbReference>
<dbReference type="InterPro" id="IPR006600">
    <property type="entry name" value="HTH_CenpB_DNA-bd_dom"/>
</dbReference>
<dbReference type="GO" id="GO:0003677">
    <property type="term" value="F:DNA binding"/>
    <property type="evidence" value="ECO:0007669"/>
    <property type="project" value="UniProtKB-KW"/>
</dbReference>
<evidence type="ECO:0000256" key="1">
    <source>
        <dbReference type="ARBA" id="ARBA00023125"/>
    </source>
</evidence>
<sequence>MPRTPRGSREHVKGSRTSKRSANETQKKSNSAAGQTTAPAGVDYDVPVHEALEKLKPEERLDLALGVLAHCCRIGHPAVVSRVAVKFGVPGTTLSDRWKNRHKSMAEAAAERQFLSPSKERVLLQWATYLGSIGVPLSKKAIRKRAAVIRRDGKKPSRNWVGKFLKRNPDLILSTASGLDPKRAQAFNQPVVNRYFDELTALVEKHGIPMQNIYNMDEKGCQRGGGKKAQRVKYFYSKRQTAKYRHRSANLELITILEAVCADGSTTVLPGFVFPGKEQCPEWFDNDIAIQCVPISCIHQK</sequence>